<feature type="non-terminal residue" evidence="1">
    <location>
        <position position="1"/>
    </location>
</feature>
<dbReference type="Proteomes" id="UP000789920">
    <property type="component" value="Unassembled WGS sequence"/>
</dbReference>
<evidence type="ECO:0000313" key="2">
    <source>
        <dbReference type="Proteomes" id="UP000789920"/>
    </source>
</evidence>
<organism evidence="1 2">
    <name type="scientific">Racocetra persica</name>
    <dbReference type="NCBI Taxonomy" id="160502"/>
    <lineage>
        <taxon>Eukaryota</taxon>
        <taxon>Fungi</taxon>
        <taxon>Fungi incertae sedis</taxon>
        <taxon>Mucoromycota</taxon>
        <taxon>Glomeromycotina</taxon>
        <taxon>Glomeromycetes</taxon>
        <taxon>Diversisporales</taxon>
        <taxon>Gigasporaceae</taxon>
        <taxon>Racocetra</taxon>
    </lineage>
</organism>
<name>A0ACA9RGJ9_9GLOM</name>
<sequence>PSYGLISRSGVIPMASSLDTVGILACKAQDAKSVFAIISQPDPHDLLTVARRKKTLSRPKNKIAVVSGIEKHLSSELNHLYHNTIKKLEKVGYTTEKITIPKKIREHLQITYLILCSSELISHLNSLQGVTYGSHENLAITRKRSKYLGEIVKQRLLIGTNSTAPPAANFNHSFAGLISSHWSDNLLLLANFAGLPSLSLPIGFVNDLPVSININSGYGNDKKVLELAEKLEK</sequence>
<dbReference type="EMBL" id="CAJVQC010053809">
    <property type="protein sequence ID" value="CAG8793392.1"/>
    <property type="molecule type" value="Genomic_DNA"/>
</dbReference>
<reference evidence="1" key="1">
    <citation type="submission" date="2021-06" db="EMBL/GenBank/DDBJ databases">
        <authorList>
            <person name="Kallberg Y."/>
            <person name="Tangrot J."/>
            <person name="Rosling A."/>
        </authorList>
    </citation>
    <scope>NUCLEOTIDE SEQUENCE</scope>
    <source>
        <strain evidence="1">MA461A</strain>
    </source>
</reference>
<protein>
    <submittedName>
        <fullName evidence="1">34967_t:CDS:1</fullName>
    </submittedName>
</protein>
<gene>
    <name evidence="1" type="ORF">RPERSI_LOCUS19564</name>
</gene>
<accession>A0ACA9RGJ9</accession>
<proteinExistence type="predicted"/>
<comment type="caution">
    <text evidence="1">The sequence shown here is derived from an EMBL/GenBank/DDBJ whole genome shotgun (WGS) entry which is preliminary data.</text>
</comment>
<evidence type="ECO:0000313" key="1">
    <source>
        <dbReference type="EMBL" id="CAG8793392.1"/>
    </source>
</evidence>
<keyword evidence="2" id="KW-1185">Reference proteome</keyword>